<dbReference type="GO" id="GO:0019878">
    <property type="term" value="P:lysine biosynthetic process via aminoadipic acid"/>
    <property type="evidence" value="ECO:0007669"/>
    <property type="project" value="TreeGrafter"/>
</dbReference>
<evidence type="ECO:0000256" key="1">
    <source>
        <dbReference type="ARBA" id="ARBA00010990"/>
    </source>
</evidence>
<dbReference type="GO" id="GO:0005829">
    <property type="term" value="C:cytosol"/>
    <property type="evidence" value="ECO:0007669"/>
    <property type="project" value="TreeGrafter"/>
</dbReference>
<reference evidence="5 6" key="2">
    <citation type="submission" date="2012-02" db="EMBL/GenBank/DDBJ databases">
        <title>Improved High-Quality Draft sequence of Eubacterium cellulosolvens 6.</title>
        <authorList>
            <consortium name="US DOE Joint Genome Institute"/>
            <person name="Lucas S."/>
            <person name="Han J."/>
            <person name="Lapidus A."/>
            <person name="Cheng J.-F."/>
            <person name="Goodwin L."/>
            <person name="Pitluck S."/>
            <person name="Peters L."/>
            <person name="Mikhailova N."/>
            <person name="Gu W."/>
            <person name="Detter J.C."/>
            <person name="Han C."/>
            <person name="Tapia R."/>
            <person name="Land M."/>
            <person name="Hauser L."/>
            <person name="Kyrpides N."/>
            <person name="Ivanova N."/>
            <person name="Pagani I."/>
            <person name="Johnson E."/>
            <person name="Mukhopadhyay B."/>
            <person name="Anderson I."/>
            <person name="Woyke T."/>
        </authorList>
    </citation>
    <scope>NUCLEOTIDE SEQUENCE [LARGE SCALE GENOMIC DNA]</scope>
    <source>
        <strain evidence="5 6">6</strain>
    </source>
</reference>
<organism evidence="5 6">
    <name type="scientific">Eubacterium cellulosolvens (strain ATCC 43171 / JCM 9499 / 6)</name>
    <name type="common">Cillobacterium cellulosolvens</name>
    <dbReference type="NCBI Taxonomy" id="633697"/>
    <lineage>
        <taxon>Bacteria</taxon>
        <taxon>Bacillati</taxon>
        <taxon>Bacillota</taxon>
        <taxon>Clostridia</taxon>
        <taxon>Eubacteriales</taxon>
        <taxon>Eubacteriaceae</taxon>
        <taxon>Eubacterium</taxon>
    </lineage>
</organism>
<reference evidence="5 6" key="1">
    <citation type="submission" date="2010-08" db="EMBL/GenBank/DDBJ databases">
        <authorList>
            <consortium name="US DOE Joint Genome Institute (JGI-PGF)"/>
            <person name="Lucas S."/>
            <person name="Copeland A."/>
            <person name="Lapidus A."/>
            <person name="Cheng J.-F."/>
            <person name="Bruce D."/>
            <person name="Goodwin L."/>
            <person name="Pitluck S."/>
            <person name="Land M.L."/>
            <person name="Hauser L."/>
            <person name="Chang Y.-J."/>
            <person name="Anderson I.J."/>
            <person name="Johnson E."/>
            <person name="Mulhopadhyay B."/>
            <person name="Kyrpides N."/>
            <person name="Woyke T.J."/>
        </authorList>
    </citation>
    <scope>NUCLEOTIDE SEQUENCE [LARGE SCALE GENOMIC DNA]</scope>
    <source>
        <strain evidence="5 6">6</strain>
    </source>
</reference>
<feature type="domain" description="4'-phosphopantetheinyl transferase" evidence="3">
    <location>
        <begin position="88"/>
        <end position="156"/>
    </location>
</feature>
<dbReference type="AlphaFoldDB" id="I5AX09"/>
<dbReference type="HOGENOM" id="CLU_057011_4_4_9"/>
<dbReference type="GO" id="GO:0000287">
    <property type="term" value="F:magnesium ion binding"/>
    <property type="evidence" value="ECO:0007669"/>
    <property type="project" value="InterPro"/>
</dbReference>
<dbReference type="InterPro" id="IPR008278">
    <property type="entry name" value="4-PPantetheinyl_Trfase_dom"/>
</dbReference>
<feature type="domain" description="4'-phosphopantetheinyl transferase N-terminal" evidence="4">
    <location>
        <begin position="9"/>
        <end position="83"/>
    </location>
</feature>
<comment type="similarity">
    <text evidence="1">Belongs to the P-Pant transferase superfamily. Gsp/Sfp/HetI/AcpT family.</text>
</comment>
<dbReference type="Pfam" id="PF22624">
    <property type="entry name" value="AASDHPPT_N"/>
    <property type="match status" value="1"/>
</dbReference>
<evidence type="ECO:0000313" key="6">
    <source>
        <dbReference type="Proteomes" id="UP000005753"/>
    </source>
</evidence>
<keyword evidence="2 5" id="KW-0808">Transferase</keyword>
<dbReference type="SUPFAM" id="SSF56214">
    <property type="entry name" value="4'-phosphopantetheinyl transferase"/>
    <property type="match status" value="2"/>
</dbReference>
<dbReference type="EMBL" id="CM001487">
    <property type="protein sequence ID" value="EIM58332.1"/>
    <property type="molecule type" value="Genomic_DNA"/>
</dbReference>
<sequence>MEDPQVCRSLLSGLSEERVERILRFKKEEDRRRSAMAGMLLRDELPRYCIDVDKIRYTEKGRPYVEGEKDFNLSHSGSYVLLAISGRRVGCDIEQVRPVKDSLLNYCCRDSEKEWIRSLPEDEQTAAFYRIWTAKESYIKMTGEGLTLGFGKYEIRAGQENCEERPGQALPGELSLKSLVSCSFLGEMHVIREGKAENCRILQMRTQDDYILSVCVDTSARRASAVEFSGR</sequence>
<keyword evidence="6" id="KW-1185">Reference proteome</keyword>
<dbReference type="InterPro" id="IPR037143">
    <property type="entry name" value="4-PPantetheinyl_Trfase_dom_sf"/>
</dbReference>
<evidence type="ECO:0000259" key="4">
    <source>
        <dbReference type="Pfam" id="PF22624"/>
    </source>
</evidence>
<dbReference type="GO" id="GO:0008897">
    <property type="term" value="F:holo-[acyl-carrier-protein] synthase activity"/>
    <property type="evidence" value="ECO:0007669"/>
    <property type="project" value="InterPro"/>
</dbReference>
<evidence type="ECO:0000256" key="2">
    <source>
        <dbReference type="ARBA" id="ARBA00022679"/>
    </source>
</evidence>
<dbReference type="InterPro" id="IPR055066">
    <property type="entry name" value="AASDHPPT_N"/>
</dbReference>
<dbReference type="Proteomes" id="UP000005753">
    <property type="component" value="Chromosome"/>
</dbReference>
<proteinExistence type="inferred from homology"/>
<dbReference type="InterPro" id="IPR050559">
    <property type="entry name" value="P-Pant_transferase_sf"/>
</dbReference>
<gene>
    <name evidence="5" type="ORF">EubceDRAFT1_2619</name>
</gene>
<evidence type="ECO:0000313" key="5">
    <source>
        <dbReference type="EMBL" id="EIM58332.1"/>
    </source>
</evidence>
<protein>
    <submittedName>
        <fullName evidence="5">Phosphopantetheinyl transferase</fullName>
    </submittedName>
</protein>
<evidence type="ECO:0000259" key="3">
    <source>
        <dbReference type="Pfam" id="PF01648"/>
    </source>
</evidence>
<accession>I5AX09</accession>
<dbReference type="PANTHER" id="PTHR12215:SF10">
    <property type="entry name" value="L-AMINOADIPATE-SEMIALDEHYDE DEHYDROGENASE-PHOSPHOPANTETHEINYL TRANSFERASE"/>
    <property type="match status" value="1"/>
</dbReference>
<dbReference type="STRING" id="633697.EubceDRAFT1_2619"/>
<dbReference type="Gene3D" id="3.90.470.20">
    <property type="entry name" value="4'-phosphopantetheinyl transferase domain"/>
    <property type="match status" value="2"/>
</dbReference>
<dbReference type="Pfam" id="PF01648">
    <property type="entry name" value="ACPS"/>
    <property type="match status" value="1"/>
</dbReference>
<dbReference type="PANTHER" id="PTHR12215">
    <property type="entry name" value="PHOSPHOPANTETHEINE TRANSFERASE"/>
    <property type="match status" value="1"/>
</dbReference>
<dbReference type="OrthoDB" id="9808281at2"/>
<dbReference type="eggNOG" id="COG2091">
    <property type="taxonomic scope" value="Bacteria"/>
</dbReference>
<name>I5AX09_EUBC6</name>